<dbReference type="InterPro" id="IPR027417">
    <property type="entry name" value="P-loop_NTPase"/>
</dbReference>
<dbReference type="SUPFAM" id="SSF52540">
    <property type="entry name" value="P-loop containing nucleoside triphosphate hydrolases"/>
    <property type="match status" value="1"/>
</dbReference>
<dbReference type="GO" id="GO:0016887">
    <property type="term" value="F:ATP hydrolysis activity"/>
    <property type="evidence" value="ECO:0007669"/>
    <property type="project" value="InterPro"/>
</dbReference>
<dbReference type="RefSeq" id="WP_211800170.1">
    <property type="nucleotide sequence ID" value="NZ_JAGSCS010000004.1"/>
</dbReference>
<evidence type="ECO:0000313" key="4">
    <source>
        <dbReference type="Proteomes" id="UP000675379"/>
    </source>
</evidence>
<dbReference type="Proteomes" id="UP000675379">
    <property type="component" value="Unassembled WGS sequence"/>
</dbReference>
<evidence type="ECO:0000313" key="3">
    <source>
        <dbReference type="EMBL" id="MBR0575646.1"/>
    </source>
</evidence>
<evidence type="ECO:0000259" key="2">
    <source>
        <dbReference type="Pfam" id="PF13304"/>
    </source>
</evidence>
<dbReference type="InterPro" id="IPR003959">
    <property type="entry name" value="ATPase_AAA_core"/>
</dbReference>
<protein>
    <submittedName>
        <fullName evidence="3">ATP-binding protein</fullName>
    </submittedName>
</protein>
<gene>
    <name evidence="3" type="ORF">KCG48_04740</name>
</gene>
<dbReference type="Pfam" id="PF13304">
    <property type="entry name" value="AAA_21"/>
    <property type="match status" value="1"/>
</dbReference>
<evidence type="ECO:0000259" key="1">
    <source>
        <dbReference type="Pfam" id="PF13175"/>
    </source>
</evidence>
<keyword evidence="3" id="KW-0067">ATP-binding</keyword>
<feature type="domain" description="Endonuclease GajA/Old nuclease/RecF-like AAA" evidence="1">
    <location>
        <begin position="5"/>
        <end position="135"/>
    </location>
</feature>
<comment type="caution">
    <text evidence="3">The sequence shown here is derived from an EMBL/GenBank/DDBJ whole genome shotgun (WGS) entry which is preliminary data.</text>
</comment>
<feature type="domain" description="ATPase AAA-type core" evidence="2">
    <location>
        <begin position="194"/>
        <end position="319"/>
    </location>
</feature>
<name>A0A941CQV1_9CLOT</name>
<keyword evidence="4" id="KW-1185">Reference proteome</keyword>
<dbReference type="Pfam" id="PF13175">
    <property type="entry name" value="AAA_15"/>
    <property type="match status" value="1"/>
</dbReference>
<sequence length="373" mass="42618">MAIHLQSMEISHFRGINQLLIDQFNHVNIFAGDNNSGKTTVLEAMLLLQNMSSFTNILRVARLRESLSFSRSVSAYESFLNLFPRNGESLEISVKANYHGKEIFTQLVGETKMIMLDPQTMMSRVNNSNRNRLLADLNSGIHEMSAFYGELRYGMNHFRDQMKIEFDQYSSTFGREIKKNSDINMVYLSPTDHLRGSIFSRIIKNDAYKRICIRALQLFDPQITDLLILENDQGLAPVEYLQHEVLGNMPISTYGDGIKKVIAIADAIVRASGGVLLIDEVETAIHAKYYDDIFRFMIKASLEFEVQVFLTTHSIEAIDGFLATQDYEHQSNQDAINVITFKKENANAKTLSRVLPGRRVFMNRDQFGFEVRL</sequence>
<reference evidence="3" key="1">
    <citation type="submission" date="2021-04" db="EMBL/GenBank/DDBJ databases">
        <title>Proteiniclasticum sedimins sp. nov., an obligate anaerobic bacterium isolated from anaerobic sludge.</title>
        <authorList>
            <person name="Liu J."/>
        </authorList>
    </citation>
    <scope>NUCLEOTIDE SEQUENCE</scope>
    <source>
        <strain evidence="3">BAD-10</strain>
    </source>
</reference>
<proteinExistence type="predicted"/>
<dbReference type="EMBL" id="JAGSCS010000004">
    <property type="protein sequence ID" value="MBR0575646.1"/>
    <property type="molecule type" value="Genomic_DNA"/>
</dbReference>
<dbReference type="InterPro" id="IPR041685">
    <property type="entry name" value="AAA_GajA/Old/RecF-like"/>
</dbReference>
<dbReference type="Gene3D" id="3.40.50.300">
    <property type="entry name" value="P-loop containing nucleotide triphosphate hydrolases"/>
    <property type="match status" value="1"/>
</dbReference>
<dbReference type="InterPro" id="IPR051396">
    <property type="entry name" value="Bact_Antivir_Def_Nuclease"/>
</dbReference>
<dbReference type="AlphaFoldDB" id="A0A941CQV1"/>
<keyword evidence="3" id="KW-0547">Nucleotide-binding</keyword>
<organism evidence="3 4">
    <name type="scientific">Proteiniclasticum sediminis</name>
    <dbReference type="NCBI Taxonomy" id="2804028"/>
    <lineage>
        <taxon>Bacteria</taxon>
        <taxon>Bacillati</taxon>
        <taxon>Bacillota</taxon>
        <taxon>Clostridia</taxon>
        <taxon>Eubacteriales</taxon>
        <taxon>Clostridiaceae</taxon>
        <taxon>Proteiniclasticum</taxon>
    </lineage>
</organism>
<dbReference type="PANTHER" id="PTHR43581">
    <property type="entry name" value="ATP/GTP PHOSPHATASE"/>
    <property type="match status" value="1"/>
</dbReference>
<accession>A0A941CQV1</accession>
<dbReference type="PANTHER" id="PTHR43581:SF4">
    <property type="entry name" value="ATP_GTP PHOSPHATASE"/>
    <property type="match status" value="1"/>
</dbReference>
<dbReference type="GO" id="GO:0005524">
    <property type="term" value="F:ATP binding"/>
    <property type="evidence" value="ECO:0007669"/>
    <property type="project" value="UniProtKB-KW"/>
</dbReference>